<evidence type="ECO:0000256" key="2">
    <source>
        <dbReference type="SAM" id="Phobius"/>
    </source>
</evidence>
<dbReference type="EMBL" id="AMBO01000376">
    <property type="protein sequence ID" value="EKC99106.1"/>
    <property type="molecule type" value="Genomic_DNA"/>
</dbReference>
<dbReference type="AlphaFoldDB" id="K1VJ17"/>
<evidence type="ECO:0000313" key="3">
    <source>
        <dbReference type="EMBL" id="EKC99106.1"/>
    </source>
</evidence>
<organism evidence="3 4">
    <name type="scientific">Trichosporon asahii var. asahii (strain CBS 8904)</name>
    <name type="common">Yeast</name>
    <dbReference type="NCBI Taxonomy" id="1220162"/>
    <lineage>
        <taxon>Eukaryota</taxon>
        <taxon>Fungi</taxon>
        <taxon>Dikarya</taxon>
        <taxon>Basidiomycota</taxon>
        <taxon>Agaricomycotina</taxon>
        <taxon>Tremellomycetes</taxon>
        <taxon>Trichosporonales</taxon>
        <taxon>Trichosporonaceae</taxon>
        <taxon>Trichosporon</taxon>
    </lineage>
</organism>
<feature type="transmembrane region" description="Helical" evidence="2">
    <location>
        <begin position="189"/>
        <end position="212"/>
    </location>
</feature>
<comment type="caution">
    <text evidence="3">The sequence shown here is derived from an EMBL/GenBank/DDBJ whole genome shotgun (WGS) entry which is preliminary data.</text>
</comment>
<dbReference type="Proteomes" id="UP000006757">
    <property type="component" value="Unassembled WGS sequence"/>
</dbReference>
<reference evidence="3 4" key="1">
    <citation type="journal article" date="2012" name="Eukaryot. Cell">
        <title>Genome sequence of the Trichosporon asahii environmental strain CBS 8904.</title>
        <authorList>
            <person name="Yang R.Y."/>
            <person name="Li H.T."/>
            <person name="Zhu H."/>
            <person name="Zhou G.P."/>
            <person name="Wang M."/>
            <person name="Wang L."/>
        </authorList>
    </citation>
    <scope>NUCLEOTIDE SEQUENCE [LARGE SCALE GENOMIC DNA]</scope>
    <source>
        <strain evidence="3 4">CBS 8904</strain>
    </source>
</reference>
<keyword evidence="2" id="KW-0812">Transmembrane</keyword>
<dbReference type="InParanoid" id="K1VJ17"/>
<evidence type="ECO:0000313" key="4">
    <source>
        <dbReference type="Proteomes" id="UP000006757"/>
    </source>
</evidence>
<gene>
    <name evidence="3" type="ORF">A1Q2_06647</name>
</gene>
<proteinExistence type="predicted"/>
<accession>K1VJ17</accession>
<feature type="region of interest" description="Disordered" evidence="1">
    <location>
        <begin position="138"/>
        <end position="182"/>
    </location>
</feature>
<feature type="compositionally biased region" description="Low complexity" evidence="1">
    <location>
        <begin position="269"/>
        <end position="283"/>
    </location>
</feature>
<name>K1VJ17_TRIAC</name>
<dbReference type="eggNOG" id="ENOG502SKDC">
    <property type="taxonomic scope" value="Eukaryota"/>
</dbReference>
<dbReference type="OrthoDB" id="2591431at2759"/>
<keyword evidence="2" id="KW-0472">Membrane</keyword>
<feature type="compositionally biased region" description="Gly residues" evidence="1">
    <location>
        <begin position="147"/>
        <end position="181"/>
    </location>
</feature>
<evidence type="ECO:0000256" key="1">
    <source>
        <dbReference type="SAM" id="MobiDB-lite"/>
    </source>
</evidence>
<dbReference type="HOGENOM" id="CLU_704353_0_0_1"/>
<feature type="region of interest" description="Disordered" evidence="1">
    <location>
        <begin position="265"/>
        <end position="392"/>
    </location>
</feature>
<dbReference type="STRING" id="1220162.K1VJ17"/>
<sequence>MYDSGGWGTGGVTGVMTISKGDKSCEGPNDSPTDGAFWQEPENVSDIKQCTEMAFGFTERVPLPAGVYGFIPNGDTFKIPILDPRASETVKWTNTVRAGSQVVFAVLDSGTYGDMGFLEPITVGESAQNGCLSGGSYGTTSASGPVQTGGGSSGELRGTGGNGNPPGGHGSGTGGGKGGQAGKSNTGTIVGAVVGSVVGAALILGVLIWWLLRRRRAVRTNYAVDLHDESDVPGTGTMTNAMITPLTFRHDSSQTTASMDEKGRLINGSLSSPASHSHSQNFSAPGSQGYTSQQLSGTHEGTASGSAGPSEFGSGPQNEPEIDAEAPFRQAGAQPPPSYDHVLWVTRPDGARRLRPRQNPDAPAGAPGAGAGGAAVVGEEKAPTTGLSLVQQ</sequence>
<feature type="compositionally biased region" description="Polar residues" evidence="1">
    <location>
        <begin position="284"/>
        <end position="307"/>
    </location>
</feature>
<keyword evidence="2" id="KW-1133">Transmembrane helix</keyword>
<keyword evidence="4" id="KW-1185">Reference proteome</keyword>
<protein>
    <submittedName>
        <fullName evidence="3">Uncharacterized protein</fullName>
    </submittedName>
</protein>